<organism evidence="1 2">
    <name type="scientific">Gibberella nygamai</name>
    <name type="common">Bean root rot disease fungus</name>
    <name type="synonym">Fusarium nygamai</name>
    <dbReference type="NCBI Taxonomy" id="42673"/>
    <lineage>
        <taxon>Eukaryota</taxon>
        <taxon>Fungi</taxon>
        <taxon>Dikarya</taxon>
        <taxon>Ascomycota</taxon>
        <taxon>Pezizomycotina</taxon>
        <taxon>Sordariomycetes</taxon>
        <taxon>Hypocreomycetidae</taxon>
        <taxon>Hypocreales</taxon>
        <taxon>Nectriaceae</taxon>
        <taxon>Fusarium</taxon>
        <taxon>Fusarium fujikuroi species complex</taxon>
    </lineage>
</organism>
<dbReference type="OrthoDB" id="3250044at2759"/>
<gene>
    <name evidence="1" type="ORF">FNYG_11523</name>
</gene>
<accession>A0A2K0VYP9</accession>
<keyword evidence="2" id="KW-1185">Reference proteome</keyword>
<evidence type="ECO:0000313" key="2">
    <source>
        <dbReference type="Proteomes" id="UP000236664"/>
    </source>
</evidence>
<reference evidence="1 2" key="1">
    <citation type="submission" date="2017-06" db="EMBL/GenBank/DDBJ databases">
        <title>Genome of Fusarium nygamai isolate CS10214.</title>
        <authorList>
            <person name="Gardiner D.M."/>
            <person name="Obanor F."/>
            <person name="Kazan K."/>
        </authorList>
    </citation>
    <scope>NUCLEOTIDE SEQUENCE [LARGE SCALE GENOMIC DNA]</scope>
    <source>
        <strain evidence="1 2">CS10214</strain>
    </source>
</reference>
<dbReference type="SUPFAM" id="SSF56112">
    <property type="entry name" value="Protein kinase-like (PK-like)"/>
    <property type="match status" value="1"/>
</dbReference>
<dbReference type="Gene3D" id="3.30.200.20">
    <property type="entry name" value="Phosphorylase Kinase, domain 1"/>
    <property type="match status" value="1"/>
</dbReference>
<dbReference type="STRING" id="42673.A0A2K0VYP9"/>
<dbReference type="Proteomes" id="UP000236664">
    <property type="component" value="Unassembled WGS sequence"/>
</dbReference>
<name>A0A2K0VYP9_GIBNY</name>
<sequence length="300" mass="33836">MEESQSSLEQALTAIRTFGFQHPDDQLLECFVRDSVDHEATARYVLRKYFGEQEDVDLMSLLSDWKELVGSVIEQFSQQNTPKGDVVINVAKRDNHTCCITGLESSLVDPLIVTPIFPVVRFSGESMQELFDLFTGSDIQERIQANDGRSFGVQNHWLVRKSAAKALAQGYFRFTSTRGSDYRVSQVTIGGPNRPSIVERIPVQQLPLGMYLKTAHHDDHQALANEFGALKLVRSQTQVPVPRPLDLVSDADASYLLTTTMPGQRLGFYIDMLSDDDLDIFKHDMQEYMAQLRSVSRQGE</sequence>
<dbReference type="InterPro" id="IPR011009">
    <property type="entry name" value="Kinase-like_dom_sf"/>
</dbReference>
<proteinExistence type="predicted"/>
<dbReference type="EMBL" id="MTQA01000178">
    <property type="protein sequence ID" value="PNP75154.1"/>
    <property type="molecule type" value="Genomic_DNA"/>
</dbReference>
<dbReference type="AlphaFoldDB" id="A0A2K0VYP9"/>
<evidence type="ECO:0000313" key="1">
    <source>
        <dbReference type="EMBL" id="PNP75154.1"/>
    </source>
</evidence>
<comment type="caution">
    <text evidence="1">The sequence shown here is derived from an EMBL/GenBank/DDBJ whole genome shotgun (WGS) entry which is preliminary data.</text>
</comment>
<protein>
    <submittedName>
        <fullName evidence="1">Uncharacterized protein</fullName>
    </submittedName>
</protein>